<protein>
    <recommendedName>
        <fullName evidence="8">Peptidase M48 domain-containing protein</fullName>
    </recommendedName>
</protein>
<reference evidence="10" key="1">
    <citation type="journal article" date="2019" name="Int. J. Syst. Evol. Microbiol.">
        <title>The Global Catalogue of Microorganisms (GCM) 10K type strain sequencing project: providing services to taxonomists for standard genome sequencing and annotation.</title>
        <authorList>
            <consortium name="The Broad Institute Genomics Platform"/>
            <consortium name="The Broad Institute Genome Sequencing Center for Infectious Disease"/>
            <person name="Wu L."/>
            <person name="Ma J."/>
        </authorList>
    </citation>
    <scope>NUCLEOTIDE SEQUENCE [LARGE SCALE GENOMIC DNA]</scope>
    <source>
        <strain evidence="10">JCM 15503</strain>
    </source>
</reference>
<sequence>MPFRQISRVTSREPTPALAHSLRQPSLSPAFRLRPLARTLALAALCSLLWTSGGPQGQPLQAMAQVNLPALGDSVSSDFDIMDERRLGERIMREIRHDPEYLDDPLLSDYLNSIWQPLLNAARNRGNISAEQDTNFPFETFQVLDRSINAFALPGGYVGVHLGLIAMTANSDELASVLGHELTHITQRHIGRSMVNAQHQSIATVAGLVLGMIAATRARSVDAANAVIIGSQAAAAQGQLNFSREMEREADRIGLQLMSSAGFASAGMAGMFEKLESSSRLNDSNQYPYLRSHPLTIERISEARLRMNSNPSTRPPSLAVHALMQARARVLMDGAEPALRKLQTVASPGSPAVDEARLGAIYAGAMASMRLRDFPQALRLADSGLELAKRQYAREPVAARDFALLRLEIEGNSGKPAESLTAALDSLGNDNSRPNLLARAQAAQAWQRAGDAAAPAALRNSMEALQTWVTEHKQDALAWLALSQCANAQGQRLRALRADAEAAAAVGDVLGAVDRFRVAQRIAKEDPGSDYVESSIIQSRLRDLEAERRRMLLERD</sequence>
<evidence type="ECO:0000259" key="8">
    <source>
        <dbReference type="Pfam" id="PF01435"/>
    </source>
</evidence>
<accession>A0ABP3UXB1</accession>
<evidence type="ECO:0000256" key="4">
    <source>
        <dbReference type="ARBA" id="ARBA00022801"/>
    </source>
</evidence>
<evidence type="ECO:0000256" key="3">
    <source>
        <dbReference type="ARBA" id="ARBA00022723"/>
    </source>
</evidence>
<organism evidence="9 10">
    <name type="scientific">Ideonella azotifigens</name>
    <dbReference type="NCBI Taxonomy" id="513160"/>
    <lineage>
        <taxon>Bacteria</taxon>
        <taxon>Pseudomonadati</taxon>
        <taxon>Pseudomonadota</taxon>
        <taxon>Betaproteobacteria</taxon>
        <taxon>Burkholderiales</taxon>
        <taxon>Sphaerotilaceae</taxon>
        <taxon>Ideonella</taxon>
    </lineage>
</organism>
<feature type="domain" description="Peptidase M48" evidence="8">
    <location>
        <begin position="134"/>
        <end position="304"/>
    </location>
</feature>
<keyword evidence="10" id="KW-1185">Reference proteome</keyword>
<dbReference type="Gene3D" id="3.30.2010.10">
    <property type="entry name" value="Metalloproteases ('zincins'), catalytic domain"/>
    <property type="match status" value="1"/>
</dbReference>
<dbReference type="EMBL" id="BAAAEW010000004">
    <property type="protein sequence ID" value="GAA0742956.1"/>
    <property type="molecule type" value="Genomic_DNA"/>
</dbReference>
<evidence type="ECO:0000256" key="6">
    <source>
        <dbReference type="ARBA" id="ARBA00023049"/>
    </source>
</evidence>
<feature type="region of interest" description="Disordered" evidence="7">
    <location>
        <begin position="1"/>
        <end position="21"/>
    </location>
</feature>
<comment type="cofactor">
    <cofactor evidence="1">
        <name>Zn(2+)</name>
        <dbReference type="ChEBI" id="CHEBI:29105"/>
    </cofactor>
</comment>
<evidence type="ECO:0000313" key="9">
    <source>
        <dbReference type="EMBL" id="GAA0742956.1"/>
    </source>
</evidence>
<dbReference type="InterPro" id="IPR001915">
    <property type="entry name" value="Peptidase_M48"/>
</dbReference>
<keyword evidence="3" id="KW-0479">Metal-binding</keyword>
<dbReference type="InterPro" id="IPR051156">
    <property type="entry name" value="Mito/Outer_Membr_Metalloprot"/>
</dbReference>
<dbReference type="PANTHER" id="PTHR22726:SF1">
    <property type="entry name" value="METALLOENDOPEPTIDASE OMA1, MITOCHONDRIAL"/>
    <property type="match status" value="1"/>
</dbReference>
<dbReference type="PANTHER" id="PTHR22726">
    <property type="entry name" value="METALLOENDOPEPTIDASE OMA1"/>
    <property type="match status" value="1"/>
</dbReference>
<evidence type="ECO:0000313" key="10">
    <source>
        <dbReference type="Proteomes" id="UP001500279"/>
    </source>
</evidence>
<gene>
    <name evidence="9" type="ORF">GCM10009107_06990</name>
</gene>
<keyword evidence="6" id="KW-0482">Metalloprotease</keyword>
<evidence type="ECO:0000256" key="7">
    <source>
        <dbReference type="SAM" id="MobiDB-lite"/>
    </source>
</evidence>
<keyword evidence="4" id="KW-0378">Hydrolase</keyword>
<dbReference type="RefSeq" id="WP_343994879.1">
    <property type="nucleotide sequence ID" value="NZ_BAAAEW010000004.1"/>
</dbReference>
<evidence type="ECO:0000256" key="1">
    <source>
        <dbReference type="ARBA" id="ARBA00001947"/>
    </source>
</evidence>
<proteinExistence type="predicted"/>
<evidence type="ECO:0000256" key="2">
    <source>
        <dbReference type="ARBA" id="ARBA00022670"/>
    </source>
</evidence>
<dbReference type="Pfam" id="PF01435">
    <property type="entry name" value="Peptidase_M48"/>
    <property type="match status" value="1"/>
</dbReference>
<name>A0ABP3UXB1_9BURK</name>
<keyword evidence="5" id="KW-0862">Zinc</keyword>
<dbReference type="Proteomes" id="UP001500279">
    <property type="component" value="Unassembled WGS sequence"/>
</dbReference>
<keyword evidence="2" id="KW-0645">Protease</keyword>
<evidence type="ECO:0000256" key="5">
    <source>
        <dbReference type="ARBA" id="ARBA00022833"/>
    </source>
</evidence>
<comment type="caution">
    <text evidence="9">The sequence shown here is derived from an EMBL/GenBank/DDBJ whole genome shotgun (WGS) entry which is preliminary data.</text>
</comment>